<proteinExistence type="predicted"/>
<reference evidence="2" key="1">
    <citation type="submission" date="2020-01" db="EMBL/GenBank/DDBJ databases">
        <authorList>
            <consortium name="DOE Joint Genome Institute"/>
            <person name="Haridas S."/>
            <person name="Albert R."/>
            <person name="Binder M."/>
            <person name="Bloem J."/>
            <person name="Labutti K."/>
            <person name="Salamov A."/>
            <person name="Andreopoulos B."/>
            <person name="Baker S.E."/>
            <person name="Barry K."/>
            <person name="Bills G."/>
            <person name="Bluhm B.H."/>
            <person name="Cannon C."/>
            <person name="Castanera R."/>
            <person name="Culley D.E."/>
            <person name="Daum C."/>
            <person name="Ezra D."/>
            <person name="Gonzalez J.B."/>
            <person name="Henrissat B."/>
            <person name="Kuo A."/>
            <person name="Liang C."/>
            <person name="Lipzen A."/>
            <person name="Lutzoni F."/>
            <person name="Magnuson J."/>
            <person name="Mondo S."/>
            <person name="Nolan M."/>
            <person name="Ohm R."/>
            <person name="Pangilinan J."/>
            <person name="Park H.-J."/>
            <person name="Ramirez L."/>
            <person name="Alfaro M."/>
            <person name="Sun H."/>
            <person name="Tritt A."/>
            <person name="Yoshinaga Y."/>
            <person name="Zwiers L.-H."/>
            <person name="Turgeon B.G."/>
            <person name="Goodwin S.B."/>
            <person name="Spatafora J.W."/>
            <person name="Crous P.W."/>
            <person name="Grigoriev I.V."/>
        </authorList>
    </citation>
    <scope>NUCLEOTIDE SEQUENCE</scope>
    <source>
        <strain evidence="2">P77</strain>
    </source>
</reference>
<evidence type="ECO:0000256" key="1">
    <source>
        <dbReference type="SAM" id="MobiDB-lite"/>
    </source>
</evidence>
<name>A0A6A5KAI2_9PLEO</name>
<keyword evidence="3" id="KW-1185">Reference proteome</keyword>
<evidence type="ECO:0000313" key="3">
    <source>
        <dbReference type="Proteomes" id="UP000800040"/>
    </source>
</evidence>
<organism evidence="2 3">
    <name type="scientific">Decorospora gaudefroyi</name>
    <dbReference type="NCBI Taxonomy" id="184978"/>
    <lineage>
        <taxon>Eukaryota</taxon>
        <taxon>Fungi</taxon>
        <taxon>Dikarya</taxon>
        <taxon>Ascomycota</taxon>
        <taxon>Pezizomycotina</taxon>
        <taxon>Dothideomycetes</taxon>
        <taxon>Pleosporomycetidae</taxon>
        <taxon>Pleosporales</taxon>
        <taxon>Pleosporineae</taxon>
        <taxon>Pleosporaceae</taxon>
        <taxon>Decorospora</taxon>
    </lineage>
</organism>
<sequence length="244" mass="26640">MSHPEDARLEIELQLLNAMYPGQTHYSPKSREFKFSDDSHAALLLRLPDTYPEAASPDIVSATDAAKNDLRAHTKRAVKELGLAPGEEALDAVIATFLHVLASTTSPSPPDRDTGPTPGTDDRLNTSKTVIIWLHHLLNTNKRKLALSPPPSTPLVSGLTKPGYPGVLVYSGPASAVIEHVNTLKAQNWQAFQVRYEEQELWHFAHGTGVKEVESMSEVVKGVEREAATGKGHKEEFLKAVGIK</sequence>
<evidence type="ECO:0008006" key="4">
    <source>
        <dbReference type="Google" id="ProtNLM"/>
    </source>
</evidence>
<dbReference type="PANTHER" id="PTHR15955:SF8">
    <property type="entry name" value="RWD DOMAIN-CONTAINING PROTEIN 2B-RELATED"/>
    <property type="match status" value="1"/>
</dbReference>
<gene>
    <name evidence="2" type="ORF">BDW02DRAFT_504455</name>
</gene>
<protein>
    <recommendedName>
        <fullName evidence="4">RWD domain-containing protein</fullName>
    </recommendedName>
</protein>
<evidence type="ECO:0000313" key="2">
    <source>
        <dbReference type="EMBL" id="KAF1831772.1"/>
    </source>
</evidence>
<dbReference type="PANTHER" id="PTHR15955">
    <property type="entry name" value="RWD DOMAIN CONTAINING PROTEIN 2"/>
    <property type="match status" value="1"/>
</dbReference>
<dbReference type="OrthoDB" id="432412at2759"/>
<accession>A0A6A5KAI2</accession>
<feature type="compositionally biased region" description="Basic and acidic residues" evidence="1">
    <location>
        <begin position="110"/>
        <end position="124"/>
    </location>
</feature>
<dbReference type="EMBL" id="ML975354">
    <property type="protein sequence ID" value="KAF1831772.1"/>
    <property type="molecule type" value="Genomic_DNA"/>
</dbReference>
<feature type="region of interest" description="Disordered" evidence="1">
    <location>
        <begin position="104"/>
        <end position="124"/>
    </location>
</feature>
<dbReference type="InterPro" id="IPR017359">
    <property type="entry name" value="Phi-like"/>
</dbReference>
<dbReference type="AlphaFoldDB" id="A0A6A5KAI2"/>
<dbReference type="Proteomes" id="UP000800040">
    <property type="component" value="Unassembled WGS sequence"/>
</dbReference>